<comment type="caution">
    <text evidence="6">The sequence shown here is derived from an EMBL/GenBank/DDBJ whole genome shotgun (WGS) entry which is preliminary data.</text>
</comment>
<feature type="domain" description="AB hydrolase-1" evidence="4">
    <location>
        <begin position="83"/>
        <end position="278"/>
    </location>
</feature>
<dbReference type="GO" id="GO:0016787">
    <property type="term" value="F:hydrolase activity"/>
    <property type="evidence" value="ECO:0007669"/>
    <property type="project" value="UniProtKB-KW"/>
</dbReference>
<dbReference type="InterPro" id="IPR013595">
    <property type="entry name" value="Pept_S33_TAP-like_C"/>
</dbReference>
<dbReference type="AlphaFoldDB" id="A0A939PQR6"/>
<sequence>MIRITAALAAGVAAAGLLTAPAFAAPHTASSLDWKPCKLKPTDADGAECATLRLPVDWARPDGPKFDLALARRKATGARIGNLVFGPGGPGDSGREKVISTPTSRFSPEMLKRFDVVSFDPRGIGGSNPITCSADLLKQRPLPMLKNQADFDANLAYNRKLAADCRAHTPNGIYDHADTSSMAKDLDAIRSALGDDKLTYHGSSYGTLLGQQYAEQHPDRIRAMVLESVIDRSSPNTHAFLKTSAITAQDSFNQFVKWCEQAKCDPDIRATWKKKLATAEPSELFYLVNKIAFKSLYGPDWPGLAKAITQPAAQAEQAAAPAPTATDPTQVFCSDWNLPIRDYRDYSRQVRRMTKAAPDLPYLLPLQMTLACQGSKAINPQHRLRIGKTPQILLINSLHDPATAYPWAVSVSRQIGRQGILLTYDGAGHGSSDSGPCMQNATDDYLINLTTPARGTHCPAVQS</sequence>
<comment type="similarity">
    <text evidence="1">Belongs to the peptidase S33 family.</text>
</comment>
<dbReference type="InterPro" id="IPR029058">
    <property type="entry name" value="AB_hydrolase_fold"/>
</dbReference>
<organism evidence="6 7">
    <name type="scientific">Actinomadura barringtoniae</name>
    <dbReference type="NCBI Taxonomy" id="1427535"/>
    <lineage>
        <taxon>Bacteria</taxon>
        <taxon>Bacillati</taxon>
        <taxon>Actinomycetota</taxon>
        <taxon>Actinomycetes</taxon>
        <taxon>Streptosporangiales</taxon>
        <taxon>Thermomonosporaceae</taxon>
        <taxon>Actinomadura</taxon>
    </lineage>
</organism>
<evidence type="ECO:0000313" key="6">
    <source>
        <dbReference type="EMBL" id="MBO2454439.1"/>
    </source>
</evidence>
<keyword evidence="3" id="KW-0732">Signal</keyword>
<proteinExistence type="inferred from homology"/>
<dbReference type="EMBL" id="JAGEOJ010000026">
    <property type="protein sequence ID" value="MBO2454439.1"/>
    <property type="molecule type" value="Genomic_DNA"/>
</dbReference>
<gene>
    <name evidence="6" type="ORF">J4573_45640</name>
</gene>
<dbReference type="PANTHER" id="PTHR43248:SF25">
    <property type="entry name" value="AB HYDROLASE-1 DOMAIN-CONTAINING PROTEIN-RELATED"/>
    <property type="match status" value="1"/>
</dbReference>
<dbReference type="InterPro" id="IPR000073">
    <property type="entry name" value="AB_hydrolase_1"/>
</dbReference>
<evidence type="ECO:0000313" key="7">
    <source>
        <dbReference type="Proteomes" id="UP000669179"/>
    </source>
</evidence>
<evidence type="ECO:0000256" key="2">
    <source>
        <dbReference type="ARBA" id="ARBA00022801"/>
    </source>
</evidence>
<reference evidence="6" key="1">
    <citation type="submission" date="2021-03" db="EMBL/GenBank/DDBJ databases">
        <authorList>
            <person name="Kanchanasin P."/>
            <person name="Saeng-In P."/>
            <person name="Phongsopitanun W."/>
            <person name="Yuki M."/>
            <person name="Kudo T."/>
            <person name="Ohkuma M."/>
            <person name="Tanasupawat S."/>
        </authorList>
    </citation>
    <scope>NUCLEOTIDE SEQUENCE</scope>
    <source>
        <strain evidence="6">GKU 128</strain>
    </source>
</reference>
<dbReference type="Pfam" id="PF08386">
    <property type="entry name" value="Abhydrolase_4"/>
    <property type="match status" value="1"/>
</dbReference>
<evidence type="ECO:0000256" key="3">
    <source>
        <dbReference type="SAM" id="SignalP"/>
    </source>
</evidence>
<evidence type="ECO:0000259" key="4">
    <source>
        <dbReference type="Pfam" id="PF00561"/>
    </source>
</evidence>
<dbReference type="Gene3D" id="3.40.50.1820">
    <property type="entry name" value="alpha/beta hydrolase"/>
    <property type="match status" value="1"/>
</dbReference>
<dbReference type="PANTHER" id="PTHR43248">
    <property type="entry name" value="2-SUCCINYL-6-HYDROXY-2,4-CYCLOHEXADIENE-1-CARBOXYLATE SYNTHASE"/>
    <property type="match status" value="1"/>
</dbReference>
<evidence type="ECO:0000259" key="5">
    <source>
        <dbReference type="Pfam" id="PF08386"/>
    </source>
</evidence>
<feature type="chain" id="PRO_5038141856" evidence="3">
    <location>
        <begin position="25"/>
        <end position="463"/>
    </location>
</feature>
<dbReference type="InterPro" id="IPR051601">
    <property type="entry name" value="Serine_prot/Carboxylest_S33"/>
</dbReference>
<name>A0A939PQR6_9ACTN</name>
<accession>A0A939PQR6</accession>
<feature type="signal peptide" evidence="3">
    <location>
        <begin position="1"/>
        <end position="24"/>
    </location>
</feature>
<dbReference type="Pfam" id="PF00561">
    <property type="entry name" value="Abhydrolase_1"/>
    <property type="match status" value="1"/>
</dbReference>
<protein>
    <submittedName>
        <fullName evidence="6">Alpha/beta fold hydrolase</fullName>
    </submittedName>
</protein>
<keyword evidence="2 6" id="KW-0378">Hydrolase</keyword>
<evidence type="ECO:0000256" key="1">
    <source>
        <dbReference type="ARBA" id="ARBA00010088"/>
    </source>
</evidence>
<dbReference type="RefSeq" id="WP_208262647.1">
    <property type="nucleotide sequence ID" value="NZ_JAGEOJ010000026.1"/>
</dbReference>
<dbReference type="SUPFAM" id="SSF53474">
    <property type="entry name" value="alpha/beta-Hydrolases"/>
    <property type="match status" value="1"/>
</dbReference>
<dbReference type="Proteomes" id="UP000669179">
    <property type="component" value="Unassembled WGS sequence"/>
</dbReference>
<keyword evidence="7" id="KW-1185">Reference proteome</keyword>
<feature type="domain" description="Peptidase S33 tripeptidyl aminopeptidase-like C-terminal" evidence="5">
    <location>
        <begin position="369"/>
        <end position="458"/>
    </location>
</feature>